<sequence>MKSQAHRFAALTLALGLLLGLAACDRQNISELEEGVSTEADVRERFGAPEAVWEGDDGAQIYEYNRQPAGYQNYQITIGADGKMAALRQVLAPHNFERIQPGMPMEQVRRMLGKPMKITPYALKQETHYDWRYRDGPNEGDTKLFTVVFSPDLRVVSTMSVRDPDLDRSR</sequence>
<evidence type="ECO:0000256" key="3">
    <source>
        <dbReference type="SAM" id="SignalP"/>
    </source>
</evidence>
<dbReference type="Pfam" id="PF04355">
    <property type="entry name" value="BamE"/>
    <property type="match status" value="1"/>
</dbReference>
<protein>
    <submittedName>
        <fullName evidence="5">Outer membrane protein assembly factor BamE</fullName>
    </submittedName>
</protein>
<gene>
    <name evidence="5" type="primary">bamE</name>
    <name evidence="5" type="ORF">F3K02_23585</name>
</gene>
<keyword evidence="1 3" id="KW-0732">Signal</keyword>
<dbReference type="InterPro" id="IPR037873">
    <property type="entry name" value="BamE-like"/>
</dbReference>
<dbReference type="RefSeq" id="WP_177138683.1">
    <property type="nucleotide sequence ID" value="NZ_VYGV01000026.1"/>
</dbReference>
<dbReference type="Gene3D" id="3.30.1450.10">
    <property type="match status" value="1"/>
</dbReference>
<dbReference type="GO" id="GO:0019867">
    <property type="term" value="C:outer membrane"/>
    <property type="evidence" value="ECO:0007669"/>
    <property type="project" value="InterPro"/>
</dbReference>
<proteinExistence type="predicted"/>
<evidence type="ECO:0000313" key="5">
    <source>
        <dbReference type="EMBL" id="NWF48212.1"/>
    </source>
</evidence>
<keyword evidence="6" id="KW-1185">Reference proteome</keyword>
<dbReference type="Proteomes" id="UP000545507">
    <property type="component" value="Unassembled WGS sequence"/>
</dbReference>
<organism evidence="5 6">
    <name type="scientific">Hydrogenophaga aromaticivorans</name>
    <dbReference type="NCBI Taxonomy" id="2610898"/>
    <lineage>
        <taxon>Bacteria</taxon>
        <taxon>Pseudomonadati</taxon>
        <taxon>Pseudomonadota</taxon>
        <taxon>Betaproteobacteria</taxon>
        <taxon>Burkholderiales</taxon>
        <taxon>Comamonadaceae</taxon>
        <taxon>Hydrogenophaga</taxon>
    </lineage>
</organism>
<accession>A0A7Y8H236</accession>
<evidence type="ECO:0000256" key="2">
    <source>
        <dbReference type="ARBA" id="ARBA00023136"/>
    </source>
</evidence>
<reference evidence="5 6" key="1">
    <citation type="submission" date="2019-09" db="EMBL/GenBank/DDBJ databases">
        <title>Hydrogenophaga aromatica sp. nov., isolated from a para-xylene-degrading enrichment culture.</title>
        <authorList>
            <person name="Tancsics A."/>
            <person name="Banerjee S."/>
        </authorList>
    </citation>
    <scope>NUCLEOTIDE SEQUENCE [LARGE SCALE GENOMIC DNA]</scope>
    <source>
        <strain evidence="5 6">D2P1</strain>
    </source>
</reference>
<dbReference type="InterPro" id="IPR007450">
    <property type="entry name" value="BamE_dom"/>
</dbReference>
<evidence type="ECO:0000256" key="1">
    <source>
        <dbReference type="ARBA" id="ARBA00022729"/>
    </source>
</evidence>
<feature type="domain" description="Outer membrane protein assembly factor BamE" evidence="4">
    <location>
        <begin position="91"/>
        <end position="155"/>
    </location>
</feature>
<dbReference type="AlphaFoldDB" id="A0A7Y8H236"/>
<evidence type="ECO:0000313" key="6">
    <source>
        <dbReference type="Proteomes" id="UP000545507"/>
    </source>
</evidence>
<keyword evidence="2" id="KW-0472">Membrane</keyword>
<dbReference type="PROSITE" id="PS51257">
    <property type="entry name" value="PROKAR_LIPOPROTEIN"/>
    <property type="match status" value="1"/>
</dbReference>
<comment type="caution">
    <text evidence="5">The sequence shown here is derived from an EMBL/GenBank/DDBJ whole genome shotgun (WGS) entry which is preliminary data.</text>
</comment>
<feature type="signal peptide" evidence="3">
    <location>
        <begin position="1"/>
        <end position="22"/>
    </location>
</feature>
<evidence type="ECO:0000259" key="4">
    <source>
        <dbReference type="Pfam" id="PF04355"/>
    </source>
</evidence>
<feature type="chain" id="PRO_5030796567" evidence="3">
    <location>
        <begin position="23"/>
        <end position="170"/>
    </location>
</feature>
<dbReference type="EMBL" id="VYGV01000026">
    <property type="protein sequence ID" value="NWF48212.1"/>
    <property type="molecule type" value="Genomic_DNA"/>
</dbReference>
<name>A0A7Y8H236_9BURK</name>